<dbReference type="AlphaFoldDB" id="A0A0N9YA01"/>
<dbReference type="STRING" id="1766.XA26_29530"/>
<sequence>MLGAIAQKSHEAQLQQWLPIAPYVTSEAKETLVTNYKFVIANSVTN</sequence>
<evidence type="ECO:0000313" key="2">
    <source>
        <dbReference type="Proteomes" id="UP000057134"/>
    </source>
</evidence>
<proteinExistence type="predicted"/>
<dbReference type="Proteomes" id="UP000057134">
    <property type="component" value="Chromosome"/>
</dbReference>
<dbReference type="EMBL" id="CP011269">
    <property type="protein sequence ID" value="ALI26788.1"/>
    <property type="molecule type" value="Genomic_DNA"/>
</dbReference>
<keyword evidence="2" id="KW-1185">Reference proteome</keyword>
<protein>
    <submittedName>
        <fullName evidence="1">Uncharacterized protein</fullName>
    </submittedName>
</protein>
<name>A0A0N9YA01_MYCFO</name>
<reference evidence="1 2" key="1">
    <citation type="journal article" date="2015" name="MBio">
        <title>Enzymatic Degradation of Phenazines Can Generate Energy and Protect Sensitive Organisms from Toxicity.</title>
        <authorList>
            <person name="Costa K.C."/>
            <person name="Bergkessel M."/>
            <person name="Saunders S."/>
            <person name="Korlach J."/>
            <person name="Newman D.K."/>
        </authorList>
    </citation>
    <scope>NUCLEOTIDE SEQUENCE [LARGE SCALE GENOMIC DNA]</scope>
    <source>
        <strain evidence="1 2">CT6</strain>
    </source>
</reference>
<dbReference type="PATRIC" id="fig|1766.6.peg.2931"/>
<organism evidence="1 2">
    <name type="scientific">Mycolicibacterium fortuitum</name>
    <name type="common">Mycobacterium fortuitum</name>
    <dbReference type="NCBI Taxonomy" id="1766"/>
    <lineage>
        <taxon>Bacteria</taxon>
        <taxon>Bacillati</taxon>
        <taxon>Actinomycetota</taxon>
        <taxon>Actinomycetes</taxon>
        <taxon>Mycobacteriales</taxon>
        <taxon>Mycobacteriaceae</taxon>
        <taxon>Mycolicibacterium</taxon>
    </lineage>
</organism>
<gene>
    <name evidence="1" type="ORF">XA26_29530</name>
</gene>
<evidence type="ECO:0000313" key="1">
    <source>
        <dbReference type="EMBL" id="ALI26788.1"/>
    </source>
</evidence>
<accession>A0A0N9YA01</accession>
<dbReference type="KEGG" id="mft:XA26_29530"/>